<dbReference type="Gene3D" id="3.10.580.10">
    <property type="entry name" value="CBS-domain"/>
    <property type="match status" value="1"/>
</dbReference>
<dbReference type="EMBL" id="WLZY01000013">
    <property type="protein sequence ID" value="NDL60576.1"/>
    <property type="molecule type" value="Genomic_DNA"/>
</dbReference>
<sequence>MVAQTVSDVMTRRVIALSIDASVTDAAIAMKNNDVGEVVVAHDGAVRGVVTDRDLTIRVVAEELDPDRTPLEEICSEEVVAVRPDAPVDEAVALMRARALRRLPVVDEDTRPLGVLSLGDVAVSRQPESPLADISAAPPNR</sequence>
<proteinExistence type="predicted"/>
<dbReference type="SUPFAM" id="SSF54631">
    <property type="entry name" value="CBS-domain pair"/>
    <property type="match status" value="1"/>
</dbReference>
<comment type="caution">
    <text evidence="4">The sequence shown here is derived from an EMBL/GenBank/DDBJ whole genome shotgun (WGS) entry which is preliminary data.</text>
</comment>
<name>A0A7K3MBD9_9ACTN</name>
<dbReference type="InterPro" id="IPR000644">
    <property type="entry name" value="CBS_dom"/>
</dbReference>
<feature type="domain" description="CBS" evidence="3">
    <location>
        <begin position="75"/>
        <end position="134"/>
    </location>
</feature>
<evidence type="ECO:0000313" key="5">
    <source>
        <dbReference type="Proteomes" id="UP000460435"/>
    </source>
</evidence>
<evidence type="ECO:0000313" key="4">
    <source>
        <dbReference type="EMBL" id="NDL60576.1"/>
    </source>
</evidence>
<reference evidence="4 5" key="1">
    <citation type="submission" date="2019-11" db="EMBL/GenBank/DDBJ databases">
        <authorList>
            <person name="Li X.-J."/>
            <person name="Feng X.-M."/>
        </authorList>
    </citation>
    <scope>NUCLEOTIDE SEQUENCE [LARGE SCALE GENOMIC DNA]</scope>
    <source>
        <strain evidence="4 5">XMNu-373</strain>
    </source>
</reference>
<evidence type="ECO:0000256" key="1">
    <source>
        <dbReference type="ARBA" id="ARBA00023122"/>
    </source>
</evidence>
<keyword evidence="1 2" id="KW-0129">CBS domain</keyword>
<dbReference type="Pfam" id="PF00571">
    <property type="entry name" value="CBS"/>
    <property type="match status" value="2"/>
</dbReference>
<dbReference type="InterPro" id="IPR046342">
    <property type="entry name" value="CBS_dom_sf"/>
</dbReference>
<accession>A0A7K3MBD9</accession>
<protein>
    <submittedName>
        <fullName evidence="4">CBS domain-containing protein</fullName>
    </submittedName>
</protein>
<dbReference type="PANTHER" id="PTHR43080:SF2">
    <property type="entry name" value="CBS DOMAIN-CONTAINING PROTEIN"/>
    <property type="match status" value="1"/>
</dbReference>
<dbReference type="PROSITE" id="PS51371">
    <property type="entry name" value="CBS"/>
    <property type="match status" value="2"/>
</dbReference>
<keyword evidence="5" id="KW-1185">Reference proteome</keyword>
<organism evidence="4 5">
    <name type="scientific">Phytoactinopolyspora mesophila</name>
    <dbReference type="NCBI Taxonomy" id="2650750"/>
    <lineage>
        <taxon>Bacteria</taxon>
        <taxon>Bacillati</taxon>
        <taxon>Actinomycetota</taxon>
        <taxon>Actinomycetes</taxon>
        <taxon>Jiangellales</taxon>
        <taxon>Jiangellaceae</taxon>
        <taxon>Phytoactinopolyspora</taxon>
    </lineage>
</organism>
<gene>
    <name evidence="4" type="ORF">F7O44_26195</name>
</gene>
<evidence type="ECO:0000256" key="2">
    <source>
        <dbReference type="PROSITE-ProRule" id="PRU00703"/>
    </source>
</evidence>
<evidence type="ECO:0000259" key="3">
    <source>
        <dbReference type="PROSITE" id="PS51371"/>
    </source>
</evidence>
<feature type="domain" description="CBS" evidence="3">
    <location>
        <begin position="10"/>
        <end position="66"/>
    </location>
</feature>
<dbReference type="SMART" id="SM00116">
    <property type="entry name" value="CBS"/>
    <property type="match status" value="2"/>
</dbReference>
<dbReference type="InterPro" id="IPR051257">
    <property type="entry name" value="Diverse_CBS-Domain"/>
</dbReference>
<dbReference type="PANTHER" id="PTHR43080">
    <property type="entry name" value="CBS DOMAIN-CONTAINING PROTEIN CBSX3, MITOCHONDRIAL"/>
    <property type="match status" value="1"/>
</dbReference>
<dbReference type="Proteomes" id="UP000460435">
    <property type="component" value="Unassembled WGS sequence"/>
</dbReference>
<dbReference type="AlphaFoldDB" id="A0A7K3MBD9"/>